<dbReference type="Proteomes" id="UP000263517">
    <property type="component" value="Unassembled WGS sequence"/>
</dbReference>
<evidence type="ECO:0000313" key="2">
    <source>
        <dbReference type="Proteomes" id="UP000263517"/>
    </source>
</evidence>
<dbReference type="EMBL" id="DNAN01000578">
    <property type="protein sequence ID" value="HAW77305.1"/>
    <property type="molecule type" value="Genomic_DNA"/>
</dbReference>
<name>A0A350P7N8_9ALTE</name>
<proteinExistence type="predicted"/>
<organism evidence="1 2">
    <name type="scientific">Alteromonas australica</name>
    <dbReference type="NCBI Taxonomy" id="589873"/>
    <lineage>
        <taxon>Bacteria</taxon>
        <taxon>Pseudomonadati</taxon>
        <taxon>Pseudomonadota</taxon>
        <taxon>Gammaproteobacteria</taxon>
        <taxon>Alteromonadales</taxon>
        <taxon>Alteromonadaceae</taxon>
        <taxon>Alteromonas/Salinimonas group</taxon>
        <taxon>Alteromonas</taxon>
    </lineage>
</organism>
<sequence length="353" mass="40513">AVAAKRVIDTFYDYAALSEIEKKYLRQVVLFYSYMRKNQIQVFRTLLRENPNRIINQLRLIRNSQKEYLEADEDRRKVIPDYYYGRLFGPNPIAELFHFFNDTGESDDMSNWNSQYEAMTYGNKNGRPVGIYPMMGAYEGIQLIAGLVPKTFWDFFTTQIAPGEGEFDYAYVGGTLSPLAKALIEVPTGKLIFGDKDLEKISLKEDQIDKINTFFKLFQKGAAATEDDLGMIQMKELEYRFEDNARLHETRYIPDGWTNVLALYVFLETIGTLPGVNMITGRPQKQSKILADLAQGAFSGKEIQYPPGYEPLDPISPLFGVTMTQLQTGDYIDQRKIEDAIKQIRKLKNEANK</sequence>
<dbReference type="AlphaFoldDB" id="A0A350P7N8"/>
<gene>
    <name evidence="1" type="ORF">DCW74_16410</name>
</gene>
<evidence type="ECO:0000313" key="1">
    <source>
        <dbReference type="EMBL" id="HAW77305.1"/>
    </source>
</evidence>
<comment type="caution">
    <text evidence="1">The sequence shown here is derived from an EMBL/GenBank/DDBJ whole genome shotgun (WGS) entry which is preliminary data.</text>
</comment>
<feature type="non-terminal residue" evidence="1">
    <location>
        <position position="1"/>
    </location>
</feature>
<reference evidence="1 2" key="1">
    <citation type="journal article" date="2018" name="Nat. Biotechnol.">
        <title>A standardized bacterial taxonomy based on genome phylogeny substantially revises the tree of life.</title>
        <authorList>
            <person name="Parks D.H."/>
            <person name="Chuvochina M."/>
            <person name="Waite D.W."/>
            <person name="Rinke C."/>
            <person name="Skarshewski A."/>
            <person name="Chaumeil P.A."/>
            <person name="Hugenholtz P."/>
        </authorList>
    </citation>
    <scope>NUCLEOTIDE SEQUENCE [LARGE SCALE GENOMIC DNA]</scope>
    <source>
        <strain evidence="1">UBA11978</strain>
    </source>
</reference>
<protein>
    <submittedName>
        <fullName evidence="1">Uncharacterized protein</fullName>
    </submittedName>
</protein>
<accession>A0A350P7N8</accession>